<feature type="compositionally biased region" description="Gly residues" evidence="1">
    <location>
        <begin position="165"/>
        <end position="175"/>
    </location>
</feature>
<organism evidence="4">
    <name type="scientific">Tunturiibacter psychrotolerans</name>
    <dbReference type="NCBI Taxonomy" id="3069686"/>
    <lineage>
        <taxon>Bacteria</taxon>
        <taxon>Pseudomonadati</taxon>
        <taxon>Acidobacteriota</taxon>
        <taxon>Terriglobia</taxon>
        <taxon>Terriglobales</taxon>
        <taxon>Acidobacteriaceae</taxon>
        <taxon>Tunturiibacter</taxon>
    </lineage>
</organism>
<feature type="compositionally biased region" description="Low complexity" evidence="1">
    <location>
        <begin position="51"/>
        <end position="67"/>
    </location>
</feature>
<evidence type="ECO:0000256" key="2">
    <source>
        <dbReference type="SAM" id="SignalP"/>
    </source>
</evidence>
<feature type="region of interest" description="Disordered" evidence="1">
    <location>
        <begin position="44"/>
        <end position="67"/>
    </location>
</feature>
<gene>
    <name evidence="4" type="ORF">RBB77_01065</name>
</gene>
<keyword evidence="2" id="KW-0732">Signal</keyword>
<reference evidence="4" key="2">
    <citation type="journal article" date="2024" name="Environ. Microbiol.">
        <title>Genome analysis and description of Tunturibacter gen. nov. expands the diversity of Terriglobia in tundra soils.</title>
        <authorList>
            <person name="Messyasz A."/>
            <person name="Mannisto M.K."/>
            <person name="Kerkhof L.J."/>
            <person name="Haggblom M.M."/>
        </authorList>
    </citation>
    <scope>NUCLEOTIDE SEQUENCE</scope>
    <source>
        <strain evidence="4">X5P6</strain>
    </source>
</reference>
<dbReference type="RefSeq" id="WP_353064338.1">
    <property type="nucleotide sequence ID" value="NZ_CP132942.1"/>
</dbReference>
<feature type="signal peptide" evidence="2">
    <location>
        <begin position="1"/>
        <end position="21"/>
    </location>
</feature>
<feature type="domain" description="PEGA" evidence="3">
    <location>
        <begin position="189"/>
        <end position="244"/>
    </location>
</feature>
<dbReference type="Pfam" id="PF08308">
    <property type="entry name" value="PEGA"/>
    <property type="match status" value="1"/>
</dbReference>
<reference evidence="4" key="1">
    <citation type="submission" date="2023-08" db="EMBL/GenBank/DDBJ databases">
        <authorList>
            <person name="Messyasz A."/>
            <person name="Mannisto M.K."/>
            <person name="Kerkhof L.J."/>
            <person name="Haggblom M."/>
        </authorList>
    </citation>
    <scope>NUCLEOTIDE SEQUENCE</scope>
    <source>
        <strain evidence="4">X5P6</strain>
    </source>
</reference>
<feature type="chain" id="PRO_5043817972" evidence="2">
    <location>
        <begin position="22"/>
        <end position="255"/>
    </location>
</feature>
<evidence type="ECO:0000259" key="3">
    <source>
        <dbReference type="Pfam" id="PF08308"/>
    </source>
</evidence>
<dbReference type="InterPro" id="IPR013229">
    <property type="entry name" value="PEGA"/>
</dbReference>
<dbReference type="EMBL" id="CP132942">
    <property type="protein sequence ID" value="XCB33500.1"/>
    <property type="molecule type" value="Genomic_DNA"/>
</dbReference>
<sequence length="255" mass="26385">MRYPLASLFLVLSGFGNFALAQQSAAPAVPVSDQDKPRVYITDSNSWSTQSSAGGSHGAFGASSSGGARPQTAEIIKTFGQRCPQITVNNRADASNYIVELDHEGGKSVFAHKDKIAVFVQKTGDSIFSESTLSVGGSVKDACAALLAHWSEHSSELKTPTTAVGQGGLGEGVSGGTSSASTIASAQQSSITVDASAPNCDIEVDGNFVGNTPSTLNLTPGKHQVTVKKAGYQEWSRSMLVASGSVRLSAEMVKK</sequence>
<dbReference type="KEGG" id="tpsc:RBB77_01065"/>
<feature type="region of interest" description="Disordered" evidence="1">
    <location>
        <begin position="157"/>
        <end position="181"/>
    </location>
</feature>
<accession>A0AAU7ZRE2</accession>
<dbReference type="AlphaFoldDB" id="A0AAU7ZRE2"/>
<name>A0AAU7ZRE2_9BACT</name>
<evidence type="ECO:0000256" key="1">
    <source>
        <dbReference type="SAM" id="MobiDB-lite"/>
    </source>
</evidence>
<evidence type="ECO:0000313" key="4">
    <source>
        <dbReference type="EMBL" id="XCB33500.1"/>
    </source>
</evidence>
<protein>
    <submittedName>
        <fullName evidence="4">PEGA domain-containing protein</fullName>
    </submittedName>
</protein>
<proteinExistence type="predicted"/>